<evidence type="ECO:0000313" key="7">
    <source>
        <dbReference type="EMBL" id="MED6234363.1"/>
    </source>
</evidence>
<dbReference type="EMBL" id="JAHUTI010006916">
    <property type="protein sequence ID" value="MED6234363.1"/>
    <property type="molecule type" value="Genomic_DNA"/>
</dbReference>
<dbReference type="Proteomes" id="UP001345963">
    <property type="component" value="Unassembled WGS sequence"/>
</dbReference>
<dbReference type="InterPro" id="IPR050726">
    <property type="entry name" value="mGluR"/>
</dbReference>
<keyword evidence="8" id="KW-1185">Reference proteome</keyword>
<keyword evidence="5" id="KW-0325">Glycoprotein</keyword>
<feature type="domain" description="Receptor ligand binding region" evidence="6">
    <location>
        <begin position="16"/>
        <end position="98"/>
    </location>
</feature>
<keyword evidence="7" id="KW-0675">Receptor</keyword>
<dbReference type="PANTHER" id="PTHR24060">
    <property type="entry name" value="METABOTROPIC GLUTAMATE RECEPTOR"/>
    <property type="match status" value="1"/>
</dbReference>
<evidence type="ECO:0000256" key="2">
    <source>
        <dbReference type="ARBA" id="ARBA00022692"/>
    </source>
</evidence>
<protein>
    <submittedName>
        <fullName evidence="7">Metabotropic glutamate receptor 1</fullName>
    </submittedName>
</protein>
<evidence type="ECO:0000256" key="1">
    <source>
        <dbReference type="ARBA" id="ARBA00004370"/>
    </source>
</evidence>
<evidence type="ECO:0000256" key="3">
    <source>
        <dbReference type="ARBA" id="ARBA00022989"/>
    </source>
</evidence>
<proteinExistence type="predicted"/>
<sequence length="166" mass="18592">MTFYFLSTGKEGLHENYIQDSKMGFVINAIYAMAHGLHDMHKDLCPGQTGLCEAMDPIDGSKLLDYLLKTSFRGVSGEEIYFDENGDTPGRYDIMNLQNVGEDRFDYLNVGSWSEGILSIDDNKLWMNSSEMVRSVCSDPCSKGQIKVGIQILLKGNSATFNDYCQ</sequence>
<dbReference type="Pfam" id="PF01094">
    <property type="entry name" value="ANF_receptor"/>
    <property type="match status" value="1"/>
</dbReference>
<evidence type="ECO:0000256" key="5">
    <source>
        <dbReference type="ARBA" id="ARBA00023180"/>
    </source>
</evidence>
<keyword evidence="4" id="KW-0472">Membrane</keyword>
<reference evidence="7 8" key="1">
    <citation type="submission" date="2021-07" db="EMBL/GenBank/DDBJ databases">
        <authorList>
            <person name="Palmer J.M."/>
        </authorList>
    </citation>
    <scope>NUCLEOTIDE SEQUENCE [LARGE SCALE GENOMIC DNA]</scope>
    <source>
        <strain evidence="7 8">AT_MEX2019</strain>
        <tissue evidence="7">Muscle</tissue>
    </source>
</reference>
<comment type="caution">
    <text evidence="7">The sequence shown here is derived from an EMBL/GenBank/DDBJ whole genome shotgun (WGS) entry which is preliminary data.</text>
</comment>
<gene>
    <name evidence="7" type="primary">GRM1_2</name>
    <name evidence="7" type="ORF">ATANTOWER_027934</name>
</gene>
<dbReference type="InterPro" id="IPR001828">
    <property type="entry name" value="ANF_lig-bd_rcpt"/>
</dbReference>
<organism evidence="7 8">
    <name type="scientific">Ataeniobius toweri</name>
    <dbReference type="NCBI Taxonomy" id="208326"/>
    <lineage>
        <taxon>Eukaryota</taxon>
        <taxon>Metazoa</taxon>
        <taxon>Chordata</taxon>
        <taxon>Craniata</taxon>
        <taxon>Vertebrata</taxon>
        <taxon>Euteleostomi</taxon>
        <taxon>Actinopterygii</taxon>
        <taxon>Neopterygii</taxon>
        <taxon>Teleostei</taxon>
        <taxon>Neoteleostei</taxon>
        <taxon>Acanthomorphata</taxon>
        <taxon>Ovalentaria</taxon>
        <taxon>Atherinomorphae</taxon>
        <taxon>Cyprinodontiformes</taxon>
        <taxon>Goodeidae</taxon>
        <taxon>Ataeniobius</taxon>
    </lineage>
</organism>
<dbReference type="Gene3D" id="3.40.50.2300">
    <property type="match status" value="2"/>
</dbReference>
<dbReference type="SUPFAM" id="SSF53822">
    <property type="entry name" value="Periplasmic binding protein-like I"/>
    <property type="match status" value="1"/>
</dbReference>
<evidence type="ECO:0000259" key="6">
    <source>
        <dbReference type="Pfam" id="PF01094"/>
    </source>
</evidence>
<comment type="subcellular location">
    <subcellularLocation>
        <location evidence="1">Membrane</location>
    </subcellularLocation>
</comment>
<name>A0ABU7A8R1_9TELE</name>
<accession>A0ABU7A8R1</accession>
<keyword evidence="2" id="KW-0812">Transmembrane</keyword>
<dbReference type="InterPro" id="IPR028082">
    <property type="entry name" value="Peripla_BP_I"/>
</dbReference>
<evidence type="ECO:0000313" key="8">
    <source>
        <dbReference type="Proteomes" id="UP001345963"/>
    </source>
</evidence>
<evidence type="ECO:0000256" key="4">
    <source>
        <dbReference type="ARBA" id="ARBA00023136"/>
    </source>
</evidence>
<keyword evidence="3" id="KW-1133">Transmembrane helix</keyword>